<name>A0A1Q6I031_BACUN</name>
<dbReference type="PANTHER" id="PTHR37312:SF1">
    <property type="entry name" value="MEMBRANE-BOUND ACYLTRANSFERASE YKRP-RELATED"/>
    <property type="match status" value="1"/>
</dbReference>
<feature type="transmembrane region" description="Helical" evidence="1">
    <location>
        <begin position="233"/>
        <end position="253"/>
    </location>
</feature>
<dbReference type="Proteomes" id="UP000186549">
    <property type="component" value="Unassembled WGS sequence"/>
</dbReference>
<feature type="transmembrane region" description="Helical" evidence="1">
    <location>
        <begin position="55"/>
        <end position="77"/>
    </location>
</feature>
<keyword evidence="1" id="KW-1133">Transmembrane helix</keyword>
<accession>A0A1Q6I031</accession>
<organism evidence="3 4">
    <name type="scientific">Bacteroides uniformis</name>
    <dbReference type="NCBI Taxonomy" id="820"/>
    <lineage>
        <taxon>Bacteria</taxon>
        <taxon>Pseudomonadati</taxon>
        <taxon>Bacteroidota</taxon>
        <taxon>Bacteroidia</taxon>
        <taxon>Bacteroidales</taxon>
        <taxon>Bacteroidaceae</taxon>
        <taxon>Bacteroides</taxon>
    </lineage>
</organism>
<dbReference type="EMBL" id="MNQU01000235">
    <property type="protein sequence ID" value="OKZ32182.1"/>
    <property type="molecule type" value="Genomic_DNA"/>
</dbReference>
<reference evidence="3 4" key="1">
    <citation type="journal article" date="2016" name="Nat. Biotechnol.">
        <title>Measurement of bacterial replication rates in microbial communities.</title>
        <authorList>
            <person name="Brown C.T."/>
            <person name="Olm M.R."/>
            <person name="Thomas B.C."/>
            <person name="Banfield J.F."/>
        </authorList>
    </citation>
    <scope>NUCLEOTIDE SEQUENCE [LARGE SCALE GENOMIC DNA]</scope>
    <source>
        <strain evidence="3">45_41</strain>
    </source>
</reference>
<dbReference type="PANTHER" id="PTHR37312">
    <property type="entry name" value="MEMBRANE-BOUND ACYLTRANSFERASE YKRP-RELATED"/>
    <property type="match status" value="1"/>
</dbReference>
<feature type="domain" description="Acyltransferase 3" evidence="2">
    <location>
        <begin position="24"/>
        <end position="334"/>
    </location>
</feature>
<dbReference type="GO" id="GO:0016747">
    <property type="term" value="F:acyltransferase activity, transferring groups other than amino-acyl groups"/>
    <property type="evidence" value="ECO:0007669"/>
    <property type="project" value="InterPro"/>
</dbReference>
<keyword evidence="1" id="KW-0812">Transmembrane</keyword>
<keyword evidence="1" id="KW-0472">Membrane</keyword>
<feature type="transmembrane region" description="Helical" evidence="1">
    <location>
        <begin position="97"/>
        <end position="117"/>
    </location>
</feature>
<evidence type="ECO:0000259" key="2">
    <source>
        <dbReference type="Pfam" id="PF01757"/>
    </source>
</evidence>
<dbReference type="AlphaFoldDB" id="A0A1Q6I031"/>
<evidence type="ECO:0000256" key="1">
    <source>
        <dbReference type="SAM" id="Phobius"/>
    </source>
</evidence>
<gene>
    <name evidence="3" type="ORF">BHV79_10865</name>
</gene>
<sequence length="368" mass="42290">MKIGTNDNKLAMKLEPDRNGRLRFISYLQVIGIVLVVLGHSIHECPGVTEGKLPLGFLMMYSFRMPLFMFVSGFLMVFTTHYRSKVRSVPEFIRIKVLRLLLPFAVLTLVTFIPRTFMSDVADDTIELRFSSLVHSFIYYDSMVIPYFWFLQASFILLVFNYAVLGAGRKLGIDYKRITLILTGFFFIISMTGLPQALNNIFSIDRVAALGVYFTAGMAYCSYSDKVDKWVPWTSKIFLIVVISVWAGCFFLPEPTLCSFAGITMCIVLAKILATKEKCFLDHLVGANYIIFLLSWYCNVLTQQVLHHYVEMPWWIYTILSLTSGVYIPWLVYRYLLRHPQSRWVRLTAFLLGQNLHKSKNPSGKTAD</sequence>
<feature type="transmembrane region" description="Helical" evidence="1">
    <location>
        <begin position="259"/>
        <end position="274"/>
    </location>
</feature>
<dbReference type="InterPro" id="IPR002656">
    <property type="entry name" value="Acyl_transf_3_dom"/>
</dbReference>
<dbReference type="Pfam" id="PF01757">
    <property type="entry name" value="Acyl_transf_3"/>
    <property type="match status" value="1"/>
</dbReference>
<feature type="transmembrane region" description="Helical" evidence="1">
    <location>
        <begin position="21"/>
        <end position="43"/>
    </location>
</feature>
<protein>
    <recommendedName>
        <fullName evidence="2">Acyltransferase 3 domain-containing protein</fullName>
    </recommendedName>
</protein>
<feature type="transmembrane region" description="Helical" evidence="1">
    <location>
        <begin position="201"/>
        <end position="221"/>
    </location>
</feature>
<evidence type="ECO:0000313" key="4">
    <source>
        <dbReference type="Proteomes" id="UP000186549"/>
    </source>
</evidence>
<feature type="transmembrane region" description="Helical" evidence="1">
    <location>
        <begin position="137"/>
        <end position="165"/>
    </location>
</feature>
<feature type="transmembrane region" description="Helical" evidence="1">
    <location>
        <begin position="177"/>
        <end position="195"/>
    </location>
</feature>
<feature type="transmembrane region" description="Helical" evidence="1">
    <location>
        <begin position="281"/>
        <end position="302"/>
    </location>
</feature>
<evidence type="ECO:0000313" key="3">
    <source>
        <dbReference type="EMBL" id="OKZ32182.1"/>
    </source>
</evidence>
<dbReference type="InterPro" id="IPR052734">
    <property type="entry name" value="Nod_factor_acetyltransferase"/>
</dbReference>
<feature type="transmembrane region" description="Helical" evidence="1">
    <location>
        <begin position="314"/>
        <end position="336"/>
    </location>
</feature>
<comment type="caution">
    <text evidence="3">The sequence shown here is derived from an EMBL/GenBank/DDBJ whole genome shotgun (WGS) entry which is preliminary data.</text>
</comment>
<proteinExistence type="predicted"/>